<dbReference type="AlphaFoldDB" id="A0A0A9C816"/>
<accession>A0A0A9C816</accession>
<reference evidence="1" key="1">
    <citation type="submission" date="2014-09" db="EMBL/GenBank/DDBJ databases">
        <authorList>
            <person name="Magalhaes I.L.F."/>
            <person name="Oliveira U."/>
            <person name="Santos F.R."/>
            <person name="Vidigal T.H.D.A."/>
            <person name="Brescovit A.D."/>
            <person name="Santos A.J."/>
        </authorList>
    </citation>
    <scope>NUCLEOTIDE SEQUENCE</scope>
    <source>
        <tissue evidence="1">Shoot tissue taken approximately 20 cm above the soil surface</tissue>
    </source>
</reference>
<reference evidence="1" key="2">
    <citation type="journal article" date="2015" name="Data Brief">
        <title>Shoot transcriptome of the giant reed, Arundo donax.</title>
        <authorList>
            <person name="Barrero R.A."/>
            <person name="Guerrero F.D."/>
            <person name="Moolhuijzen P."/>
            <person name="Goolsby J.A."/>
            <person name="Tidwell J."/>
            <person name="Bellgard S.E."/>
            <person name="Bellgard M.I."/>
        </authorList>
    </citation>
    <scope>NUCLEOTIDE SEQUENCE</scope>
    <source>
        <tissue evidence="1">Shoot tissue taken approximately 20 cm above the soil surface</tissue>
    </source>
</reference>
<organism evidence="1">
    <name type="scientific">Arundo donax</name>
    <name type="common">Giant reed</name>
    <name type="synonym">Donax arundinaceus</name>
    <dbReference type="NCBI Taxonomy" id="35708"/>
    <lineage>
        <taxon>Eukaryota</taxon>
        <taxon>Viridiplantae</taxon>
        <taxon>Streptophyta</taxon>
        <taxon>Embryophyta</taxon>
        <taxon>Tracheophyta</taxon>
        <taxon>Spermatophyta</taxon>
        <taxon>Magnoliopsida</taxon>
        <taxon>Liliopsida</taxon>
        <taxon>Poales</taxon>
        <taxon>Poaceae</taxon>
        <taxon>PACMAD clade</taxon>
        <taxon>Arundinoideae</taxon>
        <taxon>Arundineae</taxon>
        <taxon>Arundo</taxon>
    </lineage>
</organism>
<protein>
    <submittedName>
        <fullName evidence="1">Uncharacterized protein</fullName>
    </submittedName>
</protein>
<name>A0A0A9C816_ARUDO</name>
<evidence type="ECO:0000313" key="1">
    <source>
        <dbReference type="EMBL" id="JAD71701.1"/>
    </source>
</evidence>
<proteinExistence type="predicted"/>
<sequence length="31" mass="3698">MPKYRTLKSNRIWSGKTSLISMPKYRSLNQI</sequence>
<dbReference type="EMBL" id="GBRH01226194">
    <property type="protein sequence ID" value="JAD71701.1"/>
    <property type="molecule type" value="Transcribed_RNA"/>
</dbReference>